<keyword evidence="3" id="KW-1185">Reference proteome</keyword>
<proteinExistence type="predicted"/>
<dbReference type="AlphaFoldDB" id="A0A367YWH5"/>
<sequence>MDTTTRAESSPRTSVGAVLLARWPTLVGLLALAGSSADGPDAHITAMVIILAATCYLGAAALGSRRSGWVLAVAASVLVAVGVTTDLDATAALLVGAALLALVGLLRWRRVDRRELGLQAAGFVVFTAIALTAMMVGPLLAAHLAALAALGHGAWDVVHHRRDRVVTRSLAEFCAVLDIGLGVVLLVATWVAVLS</sequence>
<dbReference type="RefSeq" id="WP_114126273.1">
    <property type="nucleotide sequence ID" value="NZ_QOUI01000004.1"/>
</dbReference>
<feature type="transmembrane region" description="Helical" evidence="1">
    <location>
        <begin position="69"/>
        <end position="85"/>
    </location>
</feature>
<feature type="transmembrane region" description="Helical" evidence="1">
    <location>
        <begin position="91"/>
        <end position="109"/>
    </location>
</feature>
<organism evidence="2 3">
    <name type="scientific">Desertihabitans brevis</name>
    <dbReference type="NCBI Taxonomy" id="2268447"/>
    <lineage>
        <taxon>Bacteria</taxon>
        <taxon>Bacillati</taxon>
        <taxon>Actinomycetota</taxon>
        <taxon>Actinomycetes</taxon>
        <taxon>Propionibacteriales</taxon>
        <taxon>Propionibacteriaceae</taxon>
        <taxon>Desertihabitans</taxon>
    </lineage>
</organism>
<accession>A0A367YWH5</accession>
<keyword evidence="1" id="KW-1133">Transmembrane helix</keyword>
<feature type="transmembrane region" description="Helical" evidence="1">
    <location>
        <begin position="170"/>
        <end position="193"/>
    </location>
</feature>
<protein>
    <submittedName>
        <fullName evidence="2">Uncharacterized protein</fullName>
    </submittedName>
</protein>
<comment type="caution">
    <text evidence="2">The sequence shown here is derived from an EMBL/GenBank/DDBJ whole genome shotgun (WGS) entry which is preliminary data.</text>
</comment>
<feature type="transmembrane region" description="Helical" evidence="1">
    <location>
        <begin position="44"/>
        <end position="62"/>
    </location>
</feature>
<feature type="transmembrane region" description="Helical" evidence="1">
    <location>
        <begin position="116"/>
        <end position="134"/>
    </location>
</feature>
<evidence type="ECO:0000313" key="2">
    <source>
        <dbReference type="EMBL" id="RCK70087.1"/>
    </source>
</evidence>
<dbReference type="Proteomes" id="UP000252770">
    <property type="component" value="Unassembled WGS sequence"/>
</dbReference>
<name>A0A367YWH5_9ACTN</name>
<evidence type="ECO:0000313" key="3">
    <source>
        <dbReference type="Proteomes" id="UP000252770"/>
    </source>
</evidence>
<keyword evidence="1" id="KW-0812">Transmembrane</keyword>
<dbReference type="EMBL" id="QOUI01000004">
    <property type="protein sequence ID" value="RCK70087.1"/>
    <property type="molecule type" value="Genomic_DNA"/>
</dbReference>
<evidence type="ECO:0000256" key="1">
    <source>
        <dbReference type="SAM" id="Phobius"/>
    </source>
</evidence>
<gene>
    <name evidence="2" type="ORF">DT076_08835</name>
</gene>
<feature type="transmembrane region" description="Helical" evidence="1">
    <location>
        <begin position="12"/>
        <end position="32"/>
    </location>
</feature>
<keyword evidence="1" id="KW-0472">Membrane</keyword>
<reference evidence="2 3" key="1">
    <citation type="submission" date="2018-07" db="EMBL/GenBank/DDBJ databases">
        <title>Desertimonas flava gen. nov. sp. nov.</title>
        <authorList>
            <person name="Liu S."/>
        </authorList>
    </citation>
    <scope>NUCLEOTIDE SEQUENCE [LARGE SCALE GENOMIC DNA]</scope>
    <source>
        <strain evidence="2 3">16Sb5-5</strain>
    </source>
</reference>